<feature type="compositionally biased region" description="Polar residues" evidence="4">
    <location>
        <begin position="474"/>
        <end position="489"/>
    </location>
</feature>
<keyword evidence="7" id="KW-1185">Reference proteome</keyword>
<evidence type="ECO:0000256" key="4">
    <source>
        <dbReference type="SAM" id="MobiDB-lite"/>
    </source>
</evidence>
<protein>
    <recommendedName>
        <fullName evidence="5">DNA endonuclease activator Ctp1 C-terminal domain-containing protein</fullName>
    </recommendedName>
</protein>
<dbReference type="Pfam" id="PF08573">
    <property type="entry name" value="SAE2"/>
    <property type="match status" value="1"/>
</dbReference>
<evidence type="ECO:0000313" key="7">
    <source>
        <dbReference type="Proteomes" id="UP000037035"/>
    </source>
</evidence>
<dbReference type="AlphaFoldDB" id="A0A0L6VI23"/>
<evidence type="ECO:0000256" key="2">
    <source>
        <dbReference type="ARBA" id="ARBA00022763"/>
    </source>
</evidence>
<keyword evidence="3" id="KW-0539">Nucleus</keyword>
<feature type="region of interest" description="Disordered" evidence="4">
    <location>
        <begin position="392"/>
        <end position="534"/>
    </location>
</feature>
<dbReference type="OrthoDB" id="5801062at2759"/>
<accession>A0A0L6VI23</accession>
<feature type="compositionally biased region" description="Basic and acidic residues" evidence="4">
    <location>
        <begin position="212"/>
        <end position="226"/>
    </location>
</feature>
<dbReference type="VEuPathDB" id="FungiDB:VP01_1566g1"/>
<feature type="domain" description="DNA endonuclease activator Ctp1 C-terminal" evidence="5">
    <location>
        <begin position="598"/>
        <end position="629"/>
    </location>
</feature>
<feature type="compositionally biased region" description="Basic and acidic residues" evidence="4">
    <location>
        <begin position="240"/>
        <end position="250"/>
    </location>
</feature>
<dbReference type="InterPro" id="IPR013882">
    <property type="entry name" value="Ctp1_C"/>
</dbReference>
<gene>
    <name evidence="6" type="ORF">VP01_1566g1</name>
</gene>
<organism evidence="6 7">
    <name type="scientific">Puccinia sorghi</name>
    <dbReference type="NCBI Taxonomy" id="27349"/>
    <lineage>
        <taxon>Eukaryota</taxon>
        <taxon>Fungi</taxon>
        <taxon>Dikarya</taxon>
        <taxon>Basidiomycota</taxon>
        <taxon>Pucciniomycotina</taxon>
        <taxon>Pucciniomycetes</taxon>
        <taxon>Pucciniales</taxon>
        <taxon>Pucciniaceae</taxon>
        <taxon>Puccinia</taxon>
    </lineage>
</organism>
<feature type="compositionally biased region" description="Polar residues" evidence="4">
    <location>
        <begin position="346"/>
        <end position="358"/>
    </location>
</feature>
<evidence type="ECO:0000256" key="3">
    <source>
        <dbReference type="ARBA" id="ARBA00023242"/>
    </source>
</evidence>
<dbReference type="GO" id="GO:0005634">
    <property type="term" value="C:nucleus"/>
    <property type="evidence" value="ECO:0007669"/>
    <property type="project" value="UniProtKB-SubCell"/>
</dbReference>
<keyword evidence="2" id="KW-0227">DNA damage</keyword>
<dbReference type="Proteomes" id="UP000037035">
    <property type="component" value="Unassembled WGS sequence"/>
</dbReference>
<feature type="compositionally biased region" description="Polar residues" evidence="4">
    <location>
        <begin position="392"/>
        <end position="402"/>
    </location>
</feature>
<comment type="caution">
    <text evidence="6">The sequence shown here is derived from an EMBL/GenBank/DDBJ whole genome shotgun (WGS) entry which is preliminary data.</text>
</comment>
<evidence type="ECO:0000256" key="1">
    <source>
        <dbReference type="ARBA" id="ARBA00004123"/>
    </source>
</evidence>
<evidence type="ECO:0000259" key="5">
    <source>
        <dbReference type="Pfam" id="PF08573"/>
    </source>
</evidence>
<name>A0A0L6VI23_9BASI</name>
<dbReference type="STRING" id="27349.A0A0L6VI23"/>
<proteinExistence type="predicted"/>
<dbReference type="EMBL" id="LAVV01006296">
    <property type="protein sequence ID" value="KNZ60344.1"/>
    <property type="molecule type" value="Genomic_DNA"/>
</dbReference>
<evidence type="ECO:0000313" key="6">
    <source>
        <dbReference type="EMBL" id="KNZ60344.1"/>
    </source>
</evidence>
<sequence length="667" mass="74558">MEGRPNDLQQRLGFQGMYYIHTSLLMPISHHSLFSLDLQAAHDWLAENPRGRLVRINADDPTSAEACCSPACLLERQSLKVQLAGVEQKPGGLPIRNPITHNCPSLHPADITPDTLKTTTISDPPSSSWDPLALSNPQLKAICASLAESLCNEREQNRKERDAWLTFKRDYATLVACRIIDEQDNKNVPVPVAIKDSLSPKGPKFESGFPLARKETSDEIREKDAKINSQPSEGSNRKRPSSESRLEVKSPVRARPMMKGVKSPSPRKTHVPKASPLKDQISHRVTPRLPAHLKRNTVSTPQSARGSRTPSSARSALPTPRWIRYSDRKARHSMHVWNDDPAPQRLVTSKNNPRSLKTPTLYKPHSEDVFFLQASKPHPNCASSVVQASKLTKKTCSTSQHGDPSEKQQEEEEEEEEDRRSRRRTRRGEMDDVPAVGSVVNEKDDELSTTEGSEDHRFVGLMEGMMDSGGDRLGTSSKGKQRAMSSSVSPLRKREGEEEFPGQRYMRQVHKKRQEGVIGKSSARGSVGGDDIAIKGATGGDGSVEDIEVSKIEIDPRNNFGVNHVFNEVARGKQIRKQMHARGSAKDLNGSTGDGSLISRHQHEISRHRHFHPPPLTPPDYWQLGFPDTPRVAEINRKAEENKMMMQQEKLMQAKWGSFCFVLFCFV</sequence>
<comment type="subcellular location">
    <subcellularLocation>
        <location evidence="1">Nucleus</location>
    </subcellularLocation>
</comment>
<reference evidence="6 7" key="1">
    <citation type="submission" date="2015-08" db="EMBL/GenBank/DDBJ databases">
        <title>Next Generation Sequencing and Analysis of the Genome of Puccinia sorghi L Schw, the Causal Agent of Maize Common Rust.</title>
        <authorList>
            <person name="Rochi L."/>
            <person name="Burguener G."/>
            <person name="Darino M."/>
            <person name="Turjanski A."/>
            <person name="Kreff E."/>
            <person name="Dieguez M.J."/>
            <person name="Sacco F."/>
        </authorList>
    </citation>
    <scope>NUCLEOTIDE SEQUENCE [LARGE SCALE GENOMIC DNA]</scope>
    <source>
        <strain evidence="6 7">RO10H11247</strain>
    </source>
</reference>
<feature type="compositionally biased region" description="Polar residues" evidence="4">
    <location>
        <begin position="296"/>
        <end position="314"/>
    </location>
</feature>
<dbReference type="GO" id="GO:0006281">
    <property type="term" value="P:DNA repair"/>
    <property type="evidence" value="ECO:0007669"/>
    <property type="project" value="InterPro"/>
</dbReference>
<feature type="region of interest" description="Disordered" evidence="4">
    <location>
        <begin position="193"/>
        <end position="361"/>
    </location>
</feature>